<evidence type="ECO:0000313" key="4">
    <source>
        <dbReference type="Proteomes" id="UP000433483"/>
    </source>
</evidence>
<organism evidence="2 5">
    <name type="scientific">Phytophthora fragariae</name>
    <dbReference type="NCBI Taxonomy" id="53985"/>
    <lineage>
        <taxon>Eukaryota</taxon>
        <taxon>Sar</taxon>
        <taxon>Stramenopiles</taxon>
        <taxon>Oomycota</taxon>
        <taxon>Peronosporomycetes</taxon>
        <taxon>Peronosporales</taxon>
        <taxon>Peronosporaceae</taxon>
        <taxon>Phytophthora</taxon>
    </lineage>
</organism>
<dbReference type="Proteomes" id="UP000486351">
    <property type="component" value="Unassembled WGS sequence"/>
</dbReference>
<sequence>MGVACAALFVGTHYILCAQECMPITMEENGGHPMI</sequence>
<gene>
    <name evidence="2" type="ORF">PF002_g14582</name>
    <name evidence="1" type="ORF">PF005_g13100</name>
    <name evidence="3" type="ORF">PF008_g12434</name>
</gene>
<evidence type="ECO:0000313" key="2">
    <source>
        <dbReference type="EMBL" id="KAE9224823.1"/>
    </source>
</evidence>
<dbReference type="EMBL" id="QXGB01000713">
    <property type="protein sequence ID" value="KAE9206212.1"/>
    <property type="molecule type" value="Genomic_DNA"/>
</dbReference>
<reference evidence="4 5" key="1">
    <citation type="submission" date="2018-08" db="EMBL/GenBank/DDBJ databases">
        <title>Genomic investigation of the strawberry pathogen Phytophthora fragariae indicates pathogenicity is determined by transcriptional variation in three key races.</title>
        <authorList>
            <person name="Adams T.M."/>
            <person name="Armitage A.D."/>
            <person name="Sobczyk M.K."/>
            <person name="Bates H.J."/>
            <person name="Dunwell J.M."/>
            <person name="Nellist C.F."/>
            <person name="Harrison R.J."/>
        </authorList>
    </citation>
    <scope>NUCLEOTIDE SEQUENCE [LARGE SCALE GENOMIC DNA]</scope>
    <source>
        <strain evidence="2 5">BC-1</strain>
        <strain evidence="1 4">NOV-27</strain>
        <strain evidence="3 6">NOV-77</strain>
    </source>
</reference>
<name>A0A6A3YU52_9STRA</name>
<comment type="caution">
    <text evidence="2">The sequence shown here is derived from an EMBL/GenBank/DDBJ whole genome shotgun (WGS) entry which is preliminary data.</text>
</comment>
<evidence type="ECO:0000313" key="5">
    <source>
        <dbReference type="Proteomes" id="UP000440367"/>
    </source>
</evidence>
<evidence type="ECO:0000313" key="1">
    <source>
        <dbReference type="EMBL" id="KAE9206212.1"/>
    </source>
</evidence>
<dbReference type="Proteomes" id="UP000433483">
    <property type="component" value="Unassembled WGS sequence"/>
</dbReference>
<dbReference type="AlphaFoldDB" id="A0A6A3YU52"/>
<dbReference type="EMBL" id="QXFY01000698">
    <property type="protein sequence ID" value="KAE9337644.1"/>
    <property type="molecule type" value="Genomic_DNA"/>
</dbReference>
<keyword evidence="4" id="KW-1185">Reference proteome</keyword>
<evidence type="ECO:0000313" key="6">
    <source>
        <dbReference type="Proteomes" id="UP000486351"/>
    </source>
</evidence>
<dbReference type="Proteomes" id="UP000440367">
    <property type="component" value="Unassembled WGS sequence"/>
</dbReference>
<evidence type="ECO:0000313" key="3">
    <source>
        <dbReference type="EMBL" id="KAE9337644.1"/>
    </source>
</evidence>
<dbReference type="EMBL" id="QXGD01000782">
    <property type="protein sequence ID" value="KAE9224823.1"/>
    <property type="molecule type" value="Genomic_DNA"/>
</dbReference>
<proteinExistence type="predicted"/>
<accession>A0A6A3YU52</accession>
<protein>
    <submittedName>
        <fullName evidence="2">Uncharacterized protein</fullName>
    </submittedName>
</protein>